<organism evidence="4 5">
    <name type="scientific">Acidisoma cellulosilyticum</name>
    <dbReference type="NCBI Taxonomy" id="2802395"/>
    <lineage>
        <taxon>Bacteria</taxon>
        <taxon>Pseudomonadati</taxon>
        <taxon>Pseudomonadota</taxon>
        <taxon>Alphaproteobacteria</taxon>
        <taxon>Acetobacterales</taxon>
        <taxon>Acidocellaceae</taxon>
        <taxon>Acidisoma</taxon>
    </lineage>
</organism>
<evidence type="ECO:0000313" key="4">
    <source>
        <dbReference type="EMBL" id="MCB8883589.1"/>
    </source>
</evidence>
<gene>
    <name evidence="4" type="ORF">ACELLULO517_25295</name>
</gene>
<dbReference type="SUPFAM" id="SSF53850">
    <property type="entry name" value="Periplasmic binding protein-like II"/>
    <property type="match status" value="1"/>
</dbReference>
<dbReference type="Pfam" id="PF01547">
    <property type="entry name" value="SBP_bac_1"/>
    <property type="match status" value="1"/>
</dbReference>
<dbReference type="GO" id="GO:0042597">
    <property type="term" value="C:periplasmic space"/>
    <property type="evidence" value="ECO:0007669"/>
    <property type="project" value="UniProtKB-SubCell"/>
</dbReference>
<sequence length="454" mass="48858">MPKTGPRRLALALLASCAFIATGYRAQAQTKTIVTLAYGSEYVFDTNDFAKKWYDNVKAAFEKKYPDAEVKLVPIPGGYPDIINKLSLLYRSRSTAPDVAQLPTPALGQFQSSGWLLPMDDQLATAGWWKEFPDAIKAEGQFDGKVYAVSTGENDSQLYYNKAMFKQAGLPDDWQPKTWDDILTAARAIKAKVPGVVPLWLNVGTSSGDNGLLQGTGNLLNGSSDATIQDANGKWVVDSKGLREVLTFVKTMYNEGLGDSLSDLFSPSAVTVPLALFQKGKLAIAVGSNYYGGNWTKTICSPCWAEAPQTIGVVAIPTVQGAAPGAATTLGGWDLAIGAATTHKDYAWKLLDVMEEQQNQIDAANWAGFVPAAQSYTKAASFVDFAPPYNAVSAQVLPFGKLTPAKAEYEVWSHALQQATGNLAQHTDMTVDQAIDAMKSYVSNQLGADQIATR</sequence>
<feature type="signal peptide" evidence="3">
    <location>
        <begin position="1"/>
        <end position="28"/>
    </location>
</feature>
<protein>
    <submittedName>
        <fullName evidence="4">Extracellular solute-binding protein</fullName>
    </submittedName>
</protein>
<accession>A0A964E6H2</accession>
<feature type="chain" id="PRO_5037960631" evidence="3">
    <location>
        <begin position="29"/>
        <end position="454"/>
    </location>
</feature>
<dbReference type="PANTHER" id="PTHR43649:SF14">
    <property type="entry name" value="BLR3389 PROTEIN"/>
    <property type="match status" value="1"/>
</dbReference>
<keyword evidence="3" id="KW-0732">Signal</keyword>
<evidence type="ECO:0000256" key="3">
    <source>
        <dbReference type="SAM" id="SignalP"/>
    </source>
</evidence>
<reference evidence="4 5" key="1">
    <citation type="journal article" date="2021" name="Microorganisms">
        <title>Acidisoma silvae sp. nov. and Acidisomacellulosilytica sp. nov., Two Acidophilic Bacteria Isolated from Decaying Wood, Hydrolyzing Cellulose and Producing Poly-3-hydroxybutyrate.</title>
        <authorList>
            <person name="Mieszkin S."/>
            <person name="Pouder E."/>
            <person name="Uroz S."/>
            <person name="Simon-Colin C."/>
            <person name="Alain K."/>
        </authorList>
    </citation>
    <scope>NUCLEOTIDE SEQUENCE [LARGE SCALE GENOMIC DNA]</scope>
    <source>
        <strain evidence="4 5">HW T5.17</strain>
    </source>
</reference>
<comment type="subcellular location">
    <subcellularLocation>
        <location evidence="1">Periplasm</location>
    </subcellularLocation>
</comment>
<dbReference type="AlphaFoldDB" id="A0A964E6H2"/>
<name>A0A964E6H2_9PROT</name>
<dbReference type="InterPro" id="IPR006059">
    <property type="entry name" value="SBP"/>
</dbReference>
<dbReference type="EMBL" id="JAESVA010000014">
    <property type="protein sequence ID" value="MCB8883589.1"/>
    <property type="molecule type" value="Genomic_DNA"/>
</dbReference>
<evidence type="ECO:0000313" key="5">
    <source>
        <dbReference type="Proteomes" id="UP000721844"/>
    </source>
</evidence>
<evidence type="ECO:0000256" key="1">
    <source>
        <dbReference type="ARBA" id="ARBA00004418"/>
    </source>
</evidence>
<keyword evidence="5" id="KW-1185">Reference proteome</keyword>
<proteinExistence type="inferred from homology"/>
<dbReference type="Proteomes" id="UP000721844">
    <property type="component" value="Unassembled WGS sequence"/>
</dbReference>
<evidence type="ECO:0000256" key="2">
    <source>
        <dbReference type="ARBA" id="ARBA00008520"/>
    </source>
</evidence>
<comment type="caution">
    <text evidence="4">The sequence shown here is derived from an EMBL/GenBank/DDBJ whole genome shotgun (WGS) entry which is preliminary data.</text>
</comment>
<dbReference type="Gene3D" id="3.40.190.10">
    <property type="entry name" value="Periplasmic binding protein-like II"/>
    <property type="match status" value="2"/>
</dbReference>
<dbReference type="RefSeq" id="WP_227310246.1">
    <property type="nucleotide sequence ID" value="NZ_JAESVA010000014.1"/>
</dbReference>
<dbReference type="InterPro" id="IPR050490">
    <property type="entry name" value="Bact_solute-bd_prot1"/>
</dbReference>
<dbReference type="PANTHER" id="PTHR43649">
    <property type="entry name" value="ARABINOSE-BINDING PROTEIN-RELATED"/>
    <property type="match status" value="1"/>
</dbReference>
<comment type="similarity">
    <text evidence="2">Belongs to the bacterial solute-binding protein 1 family.</text>
</comment>